<evidence type="ECO:0000313" key="2">
    <source>
        <dbReference type="Proteomes" id="UP000002630"/>
    </source>
</evidence>
<accession>D7G1I3</accession>
<dbReference type="EMBL" id="FN648652">
    <property type="protein sequence ID" value="CBJ26791.1"/>
    <property type="molecule type" value="Genomic_DNA"/>
</dbReference>
<reference evidence="1 2" key="1">
    <citation type="journal article" date="2010" name="Nature">
        <title>The Ectocarpus genome and the independent evolution of multicellularity in brown algae.</title>
        <authorList>
            <person name="Cock J.M."/>
            <person name="Sterck L."/>
            <person name="Rouze P."/>
            <person name="Scornet D."/>
            <person name="Allen A.E."/>
            <person name="Amoutzias G."/>
            <person name="Anthouard V."/>
            <person name="Artiguenave F."/>
            <person name="Aury J.M."/>
            <person name="Badger J.H."/>
            <person name="Beszteri B."/>
            <person name="Billiau K."/>
            <person name="Bonnet E."/>
            <person name="Bothwell J.H."/>
            <person name="Bowler C."/>
            <person name="Boyen C."/>
            <person name="Brownlee C."/>
            <person name="Carrano C.J."/>
            <person name="Charrier B."/>
            <person name="Cho G.Y."/>
            <person name="Coelho S.M."/>
            <person name="Collen J."/>
            <person name="Corre E."/>
            <person name="Da Silva C."/>
            <person name="Delage L."/>
            <person name="Delaroque N."/>
            <person name="Dittami S.M."/>
            <person name="Doulbeau S."/>
            <person name="Elias M."/>
            <person name="Farnham G."/>
            <person name="Gachon C.M."/>
            <person name="Gschloessl B."/>
            <person name="Heesch S."/>
            <person name="Jabbari K."/>
            <person name="Jubin C."/>
            <person name="Kawai H."/>
            <person name="Kimura K."/>
            <person name="Kloareg B."/>
            <person name="Kupper F.C."/>
            <person name="Lang D."/>
            <person name="Le Bail A."/>
            <person name="Leblanc C."/>
            <person name="Lerouge P."/>
            <person name="Lohr M."/>
            <person name="Lopez P.J."/>
            <person name="Martens C."/>
            <person name="Maumus F."/>
            <person name="Michel G."/>
            <person name="Miranda-Saavedra D."/>
            <person name="Morales J."/>
            <person name="Moreau H."/>
            <person name="Motomura T."/>
            <person name="Nagasato C."/>
            <person name="Napoli C.A."/>
            <person name="Nelson D.R."/>
            <person name="Nyvall-Collen P."/>
            <person name="Peters A.F."/>
            <person name="Pommier C."/>
            <person name="Potin P."/>
            <person name="Poulain J."/>
            <person name="Quesneville H."/>
            <person name="Read B."/>
            <person name="Rensing S.A."/>
            <person name="Ritter A."/>
            <person name="Rousvoal S."/>
            <person name="Samanta M."/>
            <person name="Samson G."/>
            <person name="Schroeder D.C."/>
            <person name="Segurens B."/>
            <person name="Strittmatter M."/>
            <person name="Tonon T."/>
            <person name="Tregear J.W."/>
            <person name="Valentin K."/>
            <person name="von Dassow P."/>
            <person name="Yamagishi T."/>
            <person name="Van de Peer Y."/>
            <person name="Wincker P."/>
        </authorList>
    </citation>
    <scope>NUCLEOTIDE SEQUENCE [LARGE SCALE GENOMIC DNA]</scope>
    <source>
        <strain evidence="2">Ec32 / CCAP1310/4</strain>
    </source>
</reference>
<dbReference type="Proteomes" id="UP000002630">
    <property type="component" value="Linkage Group LG18"/>
</dbReference>
<keyword evidence="2" id="KW-1185">Reference proteome</keyword>
<proteinExistence type="predicted"/>
<organism evidence="1 2">
    <name type="scientific">Ectocarpus siliculosus</name>
    <name type="common">Brown alga</name>
    <name type="synonym">Conferva siliculosa</name>
    <dbReference type="NCBI Taxonomy" id="2880"/>
    <lineage>
        <taxon>Eukaryota</taxon>
        <taxon>Sar</taxon>
        <taxon>Stramenopiles</taxon>
        <taxon>Ochrophyta</taxon>
        <taxon>PX clade</taxon>
        <taxon>Phaeophyceae</taxon>
        <taxon>Ectocarpales</taxon>
        <taxon>Ectocarpaceae</taxon>
        <taxon>Ectocarpus</taxon>
    </lineage>
</organism>
<protein>
    <submittedName>
        <fullName evidence="1">Uncharacterized protein</fullName>
    </submittedName>
</protein>
<evidence type="ECO:0000313" key="1">
    <source>
        <dbReference type="EMBL" id="CBJ26791.1"/>
    </source>
</evidence>
<name>D7G1I3_ECTSI</name>
<gene>
    <name evidence="1" type="ORF">Esi_0045_0062</name>
</gene>
<sequence>MNVSVRCEFRILLACASEGHNPTIYQRLVGVREYYTSWMLGGSVATCARAVWFCPKDYPP</sequence>
<dbReference type="AlphaFoldDB" id="D7G1I3"/>
<dbReference type="InParanoid" id="D7G1I3"/>
<dbReference type="EMBL" id="FN649743">
    <property type="protein sequence ID" value="CBJ26791.1"/>
    <property type="molecule type" value="Genomic_DNA"/>
</dbReference>